<evidence type="ECO:0000256" key="5">
    <source>
        <dbReference type="ARBA" id="ARBA00022741"/>
    </source>
</evidence>
<keyword evidence="10" id="KW-1185">Reference proteome</keyword>
<dbReference type="Gene3D" id="3.40.50.300">
    <property type="entry name" value="P-loop containing nucleotide triphosphate hydrolases"/>
    <property type="match status" value="1"/>
</dbReference>
<evidence type="ECO:0000256" key="6">
    <source>
        <dbReference type="ARBA" id="ARBA00022840"/>
    </source>
</evidence>
<dbReference type="AlphaFoldDB" id="A0A2S8SX13"/>
<keyword evidence="7" id="KW-0472">Membrane</keyword>
<name>A0A2S8SX13_9BACT</name>
<comment type="subcellular location">
    <subcellularLocation>
        <location evidence="1">Cell inner membrane</location>
        <topology evidence="1">Peripheral membrane protein</topology>
    </subcellularLocation>
</comment>
<dbReference type="Proteomes" id="UP000237684">
    <property type="component" value="Unassembled WGS sequence"/>
</dbReference>
<dbReference type="InParanoid" id="A0A2S8SX13"/>
<dbReference type="PANTHER" id="PTHR43297:SF2">
    <property type="entry name" value="DIPEPTIDE TRANSPORT ATP-BINDING PROTEIN DPPD"/>
    <property type="match status" value="1"/>
</dbReference>
<dbReference type="RefSeq" id="WP_105482294.1">
    <property type="nucleotide sequence ID" value="NZ_NIGF01000001.1"/>
</dbReference>
<dbReference type="InterPro" id="IPR003439">
    <property type="entry name" value="ABC_transporter-like_ATP-bd"/>
</dbReference>
<gene>
    <name evidence="9" type="ORF">B1R32_10182</name>
</gene>
<dbReference type="CDD" id="cd03257">
    <property type="entry name" value="ABC_NikE_OppD_transporters"/>
    <property type="match status" value="1"/>
</dbReference>
<dbReference type="Pfam" id="PF00005">
    <property type="entry name" value="ABC_tran"/>
    <property type="match status" value="1"/>
</dbReference>
<keyword evidence="5" id="KW-0547">Nucleotide-binding</keyword>
<comment type="caution">
    <text evidence="9">The sequence shown here is derived from an EMBL/GenBank/DDBJ whole genome shotgun (WGS) entry which is preliminary data.</text>
</comment>
<dbReference type="SUPFAM" id="SSF52540">
    <property type="entry name" value="P-loop containing nucleoside triphosphate hydrolases"/>
    <property type="match status" value="1"/>
</dbReference>
<protein>
    <submittedName>
        <fullName evidence="9">Peptide/nickel transport system ATP-binding protein</fullName>
    </submittedName>
</protein>
<dbReference type="OrthoDB" id="9815712at2"/>
<dbReference type="GO" id="GO:0015833">
    <property type="term" value="P:peptide transport"/>
    <property type="evidence" value="ECO:0007669"/>
    <property type="project" value="InterPro"/>
</dbReference>
<dbReference type="FunCoup" id="A0A2S8SX13">
    <property type="interactions" value="248"/>
</dbReference>
<dbReference type="FunFam" id="3.40.50.300:FF:000016">
    <property type="entry name" value="Oligopeptide ABC transporter ATP-binding component"/>
    <property type="match status" value="1"/>
</dbReference>
<evidence type="ECO:0000256" key="3">
    <source>
        <dbReference type="ARBA" id="ARBA00022448"/>
    </source>
</evidence>
<keyword evidence="4" id="KW-1003">Cell membrane</keyword>
<accession>A0A2S8SX13</accession>
<keyword evidence="3" id="KW-0813">Transport</keyword>
<dbReference type="PROSITE" id="PS00211">
    <property type="entry name" value="ABC_TRANSPORTER_1"/>
    <property type="match status" value="1"/>
</dbReference>
<evidence type="ECO:0000256" key="2">
    <source>
        <dbReference type="ARBA" id="ARBA00005417"/>
    </source>
</evidence>
<dbReference type="InterPro" id="IPR027417">
    <property type="entry name" value="P-loop_NTPase"/>
</dbReference>
<feature type="domain" description="ABC transporter" evidence="8">
    <location>
        <begin position="6"/>
        <end position="256"/>
    </location>
</feature>
<dbReference type="SMART" id="SM00382">
    <property type="entry name" value="AAA"/>
    <property type="match status" value="1"/>
</dbReference>
<evidence type="ECO:0000256" key="7">
    <source>
        <dbReference type="ARBA" id="ARBA00023136"/>
    </source>
</evidence>
<dbReference type="InterPro" id="IPR050388">
    <property type="entry name" value="ABC_Ni/Peptide_Import"/>
</dbReference>
<evidence type="ECO:0000259" key="8">
    <source>
        <dbReference type="PROSITE" id="PS50893"/>
    </source>
</evidence>
<evidence type="ECO:0000256" key="1">
    <source>
        <dbReference type="ARBA" id="ARBA00004417"/>
    </source>
</evidence>
<proteinExistence type="inferred from homology"/>
<comment type="similarity">
    <text evidence="2">Belongs to the ABC transporter superfamily.</text>
</comment>
<evidence type="ECO:0000256" key="4">
    <source>
        <dbReference type="ARBA" id="ARBA00022475"/>
    </source>
</evidence>
<dbReference type="PROSITE" id="PS50893">
    <property type="entry name" value="ABC_TRANSPORTER_2"/>
    <property type="match status" value="1"/>
</dbReference>
<sequence length="301" mass="32609">MPEPLLSVQSLETQFFTDDGRVKAVDQVSFDIAPREILGVVGESGSGKSVTSLSVLRLVSSPGKITGGQILWKGRDLLKLSEREMRAIRGDDIAMIFQEPMTSLNPLFTVGNHIQEALLLHQGLKGQAARTRAIAALEEVGIRDASSRIDAYPHQLSGGMRQRVMIAIALSCNPDLLIADEPTTALDVTVQAKILDLMRGLRDEKQMAILLITHNMGIVAEMCDRVAVMHRGKIVEMAGINEIFASPRHPYTQQLLKSIPTLDSAPKTKLATVSWHPTPEQAANAALVEVGAGHSVSAWAV</sequence>
<dbReference type="InterPro" id="IPR003593">
    <property type="entry name" value="AAA+_ATPase"/>
</dbReference>
<dbReference type="GO" id="GO:0005886">
    <property type="term" value="C:plasma membrane"/>
    <property type="evidence" value="ECO:0007669"/>
    <property type="project" value="UniProtKB-SubCell"/>
</dbReference>
<dbReference type="EMBL" id="NIGF01000001">
    <property type="protein sequence ID" value="PQV65343.1"/>
    <property type="molecule type" value="Genomic_DNA"/>
</dbReference>
<dbReference type="PANTHER" id="PTHR43297">
    <property type="entry name" value="OLIGOPEPTIDE TRANSPORT ATP-BINDING PROTEIN APPD"/>
    <property type="match status" value="1"/>
</dbReference>
<evidence type="ECO:0000313" key="10">
    <source>
        <dbReference type="Proteomes" id="UP000237684"/>
    </source>
</evidence>
<organism evidence="9 10">
    <name type="scientific">Abditibacterium utsteinense</name>
    <dbReference type="NCBI Taxonomy" id="1960156"/>
    <lineage>
        <taxon>Bacteria</taxon>
        <taxon>Pseudomonadati</taxon>
        <taxon>Abditibacteriota</taxon>
        <taxon>Abditibacteriia</taxon>
        <taxon>Abditibacteriales</taxon>
        <taxon>Abditibacteriaceae</taxon>
        <taxon>Abditibacterium</taxon>
    </lineage>
</organism>
<evidence type="ECO:0000313" key="9">
    <source>
        <dbReference type="EMBL" id="PQV65343.1"/>
    </source>
</evidence>
<dbReference type="GO" id="GO:0005524">
    <property type="term" value="F:ATP binding"/>
    <property type="evidence" value="ECO:0007669"/>
    <property type="project" value="UniProtKB-KW"/>
</dbReference>
<dbReference type="InterPro" id="IPR017871">
    <property type="entry name" value="ABC_transporter-like_CS"/>
</dbReference>
<dbReference type="InterPro" id="IPR013563">
    <property type="entry name" value="Oligopep_ABC_C"/>
</dbReference>
<dbReference type="GO" id="GO:0016887">
    <property type="term" value="F:ATP hydrolysis activity"/>
    <property type="evidence" value="ECO:0007669"/>
    <property type="project" value="InterPro"/>
</dbReference>
<dbReference type="Pfam" id="PF08352">
    <property type="entry name" value="oligo_HPY"/>
    <property type="match status" value="1"/>
</dbReference>
<reference evidence="9 10" key="1">
    <citation type="journal article" date="2018" name="Syst. Appl. Microbiol.">
        <title>Abditibacterium utsteinense sp. nov., the first cultivated member of candidate phylum FBP, isolated from ice-free Antarctic soil samples.</title>
        <authorList>
            <person name="Tahon G."/>
            <person name="Tytgat B."/>
            <person name="Lebbe L."/>
            <person name="Carlier A."/>
            <person name="Willems A."/>
        </authorList>
    </citation>
    <scope>NUCLEOTIDE SEQUENCE [LARGE SCALE GENOMIC DNA]</scope>
    <source>
        <strain evidence="9 10">LMG 29911</strain>
    </source>
</reference>
<keyword evidence="6 9" id="KW-0067">ATP-binding</keyword>